<accession>A0A212D747</accession>
<dbReference type="Proteomes" id="UP000242450">
    <property type="component" value="Chromosome 5"/>
</dbReference>
<evidence type="ECO:0000313" key="2">
    <source>
        <dbReference type="Proteomes" id="UP000242450"/>
    </source>
</evidence>
<protein>
    <submittedName>
        <fullName evidence="1">Uncharacterized protein</fullName>
    </submittedName>
</protein>
<gene>
    <name evidence="1" type="ORF">Celaphus_00000209</name>
</gene>
<dbReference type="Pfam" id="PF00612">
    <property type="entry name" value="IQ"/>
    <property type="match status" value="1"/>
</dbReference>
<proteinExistence type="predicted"/>
<dbReference type="OrthoDB" id="8068875at2759"/>
<name>A0A212D747_CEREH</name>
<dbReference type="AlphaFoldDB" id="A0A212D747"/>
<dbReference type="EMBL" id="MKHE01000005">
    <property type="protein sequence ID" value="OWK14068.1"/>
    <property type="molecule type" value="Genomic_DNA"/>
</dbReference>
<evidence type="ECO:0000313" key="1">
    <source>
        <dbReference type="EMBL" id="OWK14068.1"/>
    </source>
</evidence>
<comment type="caution">
    <text evidence="1">The sequence shown here is derived from an EMBL/GenBank/DDBJ whole genome shotgun (WGS) entry which is preliminary data.</text>
</comment>
<dbReference type="PROSITE" id="PS50096">
    <property type="entry name" value="IQ"/>
    <property type="match status" value="1"/>
</dbReference>
<reference evidence="1 2" key="1">
    <citation type="journal article" date="2018" name="Mol. Genet. Genomics">
        <title>The red deer Cervus elaphus genome CerEla1.0: sequencing, annotating, genes, and chromosomes.</title>
        <authorList>
            <person name="Bana N.A."/>
            <person name="Nyiri A."/>
            <person name="Nagy J."/>
            <person name="Frank K."/>
            <person name="Nagy T."/>
            <person name="Steger V."/>
            <person name="Schiller M."/>
            <person name="Lakatos P."/>
            <person name="Sugar L."/>
            <person name="Horn P."/>
            <person name="Barta E."/>
            <person name="Orosz L."/>
        </authorList>
    </citation>
    <scope>NUCLEOTIDE SEQUENCE [LARGE SCALE GENOMIC DNA]</scope>
    <source>
        <strain evidence="1">Hungarian</strain>
    </source>
</reference>
<sequence length="75" mass="9176">MTDISHWLFSLQGLCKFANMFTVSQTSRAWFIDRARQAREERLVQKERERAAVEIQARVRSFLCRRRLQREIRYK</sequence>
<organism evidence="1 2">
    <name type="scientific">Cervus elaphus hippelaphus</name>
    <name type="common">European red deer</name>
    <dbReference type="NCBI Taxonomy" id="46360"/>
    <lineage>
        <taxon>Eukaryota</taxon>
        <taxon>Metazoa</taxon>
        <taxon>Chordata</taxon>
        <taxon>Craniata</taxon>
        <taxon>Vertebrata</taxon>
        <taxon>Euteleostomi</taxon>
        <taxon>Mammalia</taxon>
        <taxon>Eutheria</taxon>
        <taxon>Laurasiatheria</taxon>
        <taxon>Artiodactyla</taxon>
        <taxon>Ruminantia</taxon>
        <taxon>Pecora</taxon>
        <taxon>Cervidae</taxon>
        <taxon>Cervinae</taxon>
        <taxon>Cervus</taxon>
    </lineage>
</organism>
<keyword evidence="2" id="KW-1185">Reference proteome</keyword>
<dbReference type="InterPro" id="IPR000048">
    <property type="entry name" value="IQ_motif_EF-hand-BS"/>
</dbReference>